<evidence type="ECO:0000259" key="5">
    <source>
        <dbReference type="Pfam" id="PF13629"/>
    </source>
</evidence>
<evidence type="ECO:0000256" key="1">
    <source>
        <dbReference type="RuleBase" id="RU004003"/>
    </source>
</evidence>
<comment type="similarity">
    <text evidence="1">Belongs to the bacterial secretin family.</text>
</comment>
<dbReference type="GO" id="GO:0015627">
    <property type="term" value="C:type II protein secretion system complex"/>
    <property type="evidence" value="ECO:0007669"/>
    <property type="project" value="TreeGrafter"/>
</dbReference>
<keyword evidence="3" id="KW-0732">Signal</keyword>
<dbReference type="Pfam" id="PF00263">
    <property type="entry name" value="Secretin"/>
    <property type="match status" value="1"/>
</dbReference>
<feature type="chain" id="PRO_5003396766" evidence="3">
    <location>
        <begin position="34"/>
        <end position="563"/>
    </location>
</feature>
<reference evidence="6 7" key="1">
    <citation type="journal article" date="2004" name="Environ. Microbiol.">
        <title>Phylogeny-function analysis of (meta)genomic libraries: screening for expression of ribosomal RNA genes by large-insert library fluorescent in situ hybridization (LIL-FISH).</title>
        <authorList>
            <person name="Leveau J.H."/>
            <person name="Gerards S."/>
            <person name="de Boer W."/>
            <person name="van Veen J.A."/>
        </authorList>
    </citation>
    <scope>NUCLEOTIDE SEQUENCE [LARGE SCALE GENOMIC DNA]</scope>
    <source>
        <strain evidence="6 7">Ter331</strain>
    </source>
</reference>
<evidence type="ECO:0000256" key="3">
    <source>
        <dbReference type="SAM" id="SignalP"/>
    </source>
</evidence>
<evidence type="ECO:0000259" key="4">
    <source>
        <dbReference type="Pfam" id="PF00263"/>
    </source>
</evidence>
<proteinExistence type="inferred from homology"/>
<dbReference type="HOGENOM" id="CLU_017952_4_0_4"/>
<reference evidence="6 7" key="4">
    <citation type="journal article" date="2010" name="Environ. Microbiol.">
        <title>The bacterial genus Collimonas: mycophagy, weathering and other adaptive solutions to life in oligotrophic soil environments.</title>
        <authorList>
            <person name="Leveau J.H."/>
            <person name="Uroz S."/>
            <person name="de Boer W."/>
        </authorList>
    </citation>
    <scope>NUCLEOTIDE SEQUENCE [LARGE SCALE GENOMIC DNA]</scope>
    <source>
        <strain evidence="6 7">Ter331</strain>
    </source>
</reference>
<reference evidence="6 7" key="3">
    <citation type="journal article" date="2008" name="FEMS Microbiol. Ecol.">
        <title>Identification and characterization of genes underlying chitinolysis in Collimonas fungivorans Ter331.</title>
        <authorList>
            <person name="Fritsche K."/>
            <person name="de Boer W."/>
            <person name="Gerards S."/>
            <person name="van den Berg M."/>
            <person name="van Veen J.A."/>
            <person name="Leveau J.H."/>
        </authorList>
    </citation>
    <scope>NUCLEOTIDE SEQUENCE [LARGE SCALE GENOMIC DNA]</scope>
    <source>
        <strain evidence="6 7">Ter331</strain>
    </source>
</reference>
<name>G0AKC2_COLFT</name>
<feature type="compositionally biased region" description="Low complexity" evidence="2">
    <location>
        <begin position="40"/>
        <end position="57"/>
    </location>
</feature>
<sequence>MISNKKPRNNMTNPRTFRSCLLLSALIGSRAFAATPLPETLQNQNKTQKTSQKQVQNEVRSSRDGGVEYLDGNAIEQKKLMNAPEGIPIRNAGDLAALKPSTGHGGLPKAQQAVDDELVMYAGEARVIEVGAVNRIAIGNGKIASTAVIEKTRLLIIAQEVGLTNILLWNKPNFSREIRLRVTALNVIKQQRDIKAALSSLPDIDVVRRGDRLYVEGNIRSREDLSKITALTDQYANLINSTKLDIDTVPAYKQESQMLVFDLYFVEFKKGYLENLGVNWAKSFNGFNIGIFGEASRGAVNLRPLPQDTGTGGKFDLPDQKLRGVAASVNAAIAIPSVIQLAVDSGDAFVLASPSIATRNGGQARFVAGGEVPIPTVSQNGTNVTFKPYGILIEIAPKLDAFSNITGILKAEVSKIDPTVSVGGIPGFTTRRTETDFSVKTGDAIILSGLYSQDGSTDIQKVPGLGDVPLLGNLFKSTGTSRNQTEVYLVAIPHTQEGEPGESSNALRNISSRINQARKAVGMPEEAELPTLRNLQKEIPVKSPFQAAPLRPEPAMPPEYGNH</sequence>
<dbReference type="KEGG" id="cfu:CFU_2222"/>
<feature type="domain" description="Type II/III secretion system secretin-like" evidence="4">
    <location>
        <begin position="345"/>
        <end position="494"/>
    </location>
</feature>
<dbReference type="PANTHER" id="PTHR30332:SF17">
    <property type="entry name" value="TYPE IV PILIATION SYSTEM PROTEIN DR_0774-RELATED"/>
    <property type="match status" value="1"/>
</dbReference>
<keyword evidence="7" id="KW-1185">Reference proteome</keyword>
<feature type="region of interest" description="Disordered" evidence="2">
    <location>
        <begin position="529"/>
        <end position="563"/>
    </location>
</feature>
<feature type="domain" description="Pilus formation protein N-terminal" evidence="5">
    <location>
        <begin position="116"/>
        <end position="182"/>
    </location>
</feature>
<reference evidence="6 7" key="2">
    <citation type="journal article" date="2006" name="J. Microbiol. Methods">
        <title>Genomic flank-sequencing of plasposon insertion sites for rapid identification of functional genes.</title>
        <authorList>
            <person name="Leveau J.H."/>
            <person name="Gerards S."/>
            <person name="Fritsche K."/>
            <person name="Zondag G."/>
            <person name="van Veen J.A."/>
        </authorList>
    </citation>
    <scope>NUCLEOTIDE SEQUENCE [LARGE SCALE GENOMIC DNA]</scope>
    <source>
        <strain evidence="6 7">Ter331</strain>
    </source>
</reference>
<dbReference type="InterPro" id="IPR032789">
    <property type="entry name" value="T2SS-T3SS_pil_N"/>
</dbReference>
<dbReference type="PRINTS" id="PR00811">
    <property type="entry name" value="BCTERIALGSPD"/>
</dbReference>
<dbReference type="InterPro" id="IPR001775">
    <property type="entry name" value="GspD/PilQ"/>
</dbReference>
<dbReference type="InterPro" id="IPR004846">
    <property type="entry name" value="T2SS/T3SS_dom"/>
</dbReference>
<dbReference type="AlphaFoldDB" id="G0AKC2"/>
<evidence type="ECO:0000256" key="2">
    <source>
        <dbReference type="SAM" id="MobiDB-lite"/>
    </source>
</evidence>
<feature type="signal peptide" evidence="3">
    <location>
        <begin position="1"/>
        <end position="33"/>
    </location>
</feature>
<feature type="region of interest" description="Disordered" evidence="2">
    <location>
        <begin position="39"/>
        <end position="66"/>
    </location>
</feature>
<dbReference type="STRING" id="1005048.CFU_2222"/>
<reference evidence="6 7" key="5">
    <citation type="journal article" date="2011" name="ISME J.">
        <title>Dual transcriptional profiling of a bacterial/fungal confrontation: Collimonas fungivorans versus Aspergillus niger.</title>
        <authorList>
            <person name="Mela F."/>
            <person name="Fritsche K."/>
            <person name="de Boer W."/>
            <person name="van Veen J.A."/>
            <person name="de Graaff L.H."/>
            <person name="van den Berg M."/>
            <person name="Leveau J.H."/>
        </authorList>
    </citation>
    <scope>NUCLEOTIDE SEQUENCE [LARGE SCALE GENOMIC DNA]</scope>
    <source>
        <strain evidence="6 7">Ter331</strain>
    </source>
</reference>
<accession>G0AKC2</accession>
<dbReference type="Pfam" id="PF13629">
    <property type="entry name" value="T2SS-T3SS_pil_N"/>
    <property type="match status" value="1"/>
</dbReference>
<dbReference type="GO" id="GO:0009306">
    <property type="term" value="P:protein secretion"/>
    <property type="evidence" value="ECO:0007669"/>
    <property type="project" value="InterPro"/>
</dbReference>
<gene>
    <name evidence="6" type="ordered locus">CFU_2222</name>
</gene>
<reference evidence="7" key="6">
    <citation type="submission" date="2011-05" db="EMBL/GenBank/DDBJ databases">
        <title>Complete sequence of Collimonas fungivorans Ter331.</title>
        <authorList>
            <person name="Leveau J.H."/>
        </authorList>
    </citation>
    <scope>NUCLEOTIDE SEQUENCE [LARGE SCALE GENOMIC DNA]</scope>
    <source>
        <strain evidence="7">Ter331</strain>
    </source>
</reference>
<organism evidence="6 7">
    <name type="scientific">Collimonas fungivorans (strain Ter331)</name>
    <dbReference type="NCBI Taxonomy" id="1005048"/>
    <lineage>
        <taxon>Bacteria</taxon>
        <taxon>Pseudomonadati</taxon>
        <taxon>Pseudomonadota</taxon>
        <taxon>Betaproteobacteria</taxon>
        <taxon>Burkholderiales</taxon>
        <taxon>Oxalobacteraceae</taxon>
        <taxon>Collimonas</taxon>
    </lineage>
</organism>
<protein>
    <submittedName>
        <fullName evidence="6">Flp pilus assembly protein secretin</fullName>
    </submittedName>
</protein>
<evidence type="ECO:0000313" key="6">
    <source>
        <dbReference type="EMBL" id="AEK62049.1"/>
    </source>
</evidence>
<evidence type="ECO:0000313" key="7">
    <source>
        <dbReference type="Proteomes" id="UP000008392"/>
    </source>
</evidence>
<dbReference type="InterPro" id="IPR050810">
    <property type="entry name" value="Bact_Secretion_Sys_Channel"/>
</dbReference>
<dbReference type="Proteomes" id="UP000008392">
    <property type="component" value="Chromosome"/>
</dbReference>
<dbReference type="PANTHER" id="PTHR30332">
    <property type="entry name" value="PROBABLE GENERAL SECRETION PATHWAY PROTEIN D"/>
    <property type="match status" value="1"/>
</dbReference>
<dbReference type="EMBL" id="CP002745">
    <property type="protein sequence ID" value="AEK62049.1"/>
    <property type="molecule type" value="Genomic_DNA"/>
</dbReference>
<dbReference type="eggNOG" id="COG4964">
    <property type="taxonomic scope" value="Bacteria"/>
</dbReference>